<keyword evidence="15" id="KW-1185">Reference proteome</keyword>
<dbReference type="Proteomes" id="UP001176940">
    <property type="component" value="Unassembled WGS sequence"/>
</dbReference>
<dbReference type="PANTHER" id="PTHR45925">
    <property type="entry name" value="ZINC FINGER PROTEIN"/>
    <property type="match status" value="1"/>
</dbReference>
<evidence type="ECO:0000256" key="3">
    <source>
        <dbReference type="ARBA" id="ARBA00022723"/>
    </source>
</evidence>
<feature type="region of interest" description="Disordered" evidence="12">
    <location>
        <begin position="394"/>
        <end position="451"/>
    </location>
</feature>
<keyword evidence="6" id="KW-0862">Zinc</keyword>
<proteinExistence type="inferred from homology"/>
<evidence type="ECO:0000259" key="13">
    <source>
        <dbReference type="PROSITE" id="PS50157"/>
    </source>
</evidence>
<evidence type="ECO:0000313" key="15">
    <source>
        <dbReference type="Proteomes" id="UP001176940"/>
    </source>
</evidence>
<dbReference type="Pfam" id="PF00096">
    <property type="entry name" value="zf-C2H2"/>
    <property type="match status" value="4"/>
</dbReference>
<feature type="domain" description="C2H2-type" evidence="13">
    <location>
        <begin position="144"/>
        <end position="171"/>
    </location>
</feature>
<reference evidence="14" key="1">
    <citation type="submission" date="2023-07" db="EMBL/GenBank/DDBJ databases">
        <authorList>
            <person name="Stuckert A."/>
        </authorList>
    </citation>
    <scope>NUCLEOTIDE SEQUENCE</scope>
</reference>
<feature type="domain" description="C2H2-type" evidence="13">
    <location>
        <begin position="470"/>
        <end position="497"/>
    </location>
</feature>
<dbReference type="PROSITE" id="PS50157">
    <property type="entry name" value="ZINC_FINGER_C2H2_2"/>
    <property type="match status" value="5"/>
</dbReference>
<feature type="domain" description="C2H2-type" evidence="13">
    <location>
        <begin position="373"/>
        <end position="400"/>
    </location>
</feature>
<gene>
    <name evidence="14" type="ORF">RIMI_LOCUS6486574</name>
</gene>
<feature type="domain" description="C2H2-type" evidence="13">
    <location>
        <begin position="116"/>
        <end position="138"/>
    </location>
</feature>
<sequence>MPNQSLTEFDSPEVIASAVCSKMESARTIRFKKRHFSQEGIVIPVEGEGTFDCMFCNETYRTHEELGTHVLTSHKTTLIEPNVLCVEEEYLGPKDKRRKIVKGSTKQDKKDDSEVFNCQVCDETFTDLANLEAHMKKHKESYLFSCNICGRRFKEPWFLKNHKRTHSTRTGGKNKPAVLETPTTINEVVQDQVVKNVTSSYKICMVCGFHFHDKKSLLEHNNKMHCKGANVEIHTEPAAKKEQENVQKAEFLGFLNLKPRAKEPEPSNKSIKELDPFINYQAWQLATKGKVALSFGRVKEPSPEVNMETDSEKDELTDTLNKGKMSQSVPLGNMDTAKSEDCAKAAPSQDLVEPETPKIQEEVKVKSKKDKRLSCTDCGKVFRTYQQIVVHSRIHSRKDRSDSESSSMSHIEGLLLTSSPDTPASVEDRESVKMEEVSESEGVGGDDLMSEEKIDDGQTIPKTRGLQASRECSFCGKSFRSNYYLNIHLRTHTGEKPYKCDFCDYAAAQKTSLRYHLERHHKFKPGESNARVRSISKSLQLNKKSPDHPETNVQVSKMPKKLIADTKEDILSAKPPRRMSALRNKLVNTNQHFKWEQFDTVKKEPEEVQPRSPSSMEEISLACEETLDPEMCSNEETSEESPVSAPHTVEDLEPVPLDLSVKRKNTPDTLYDRALFLHHACLTCSYNTLYPELLPLHQKLSHKQKHDLLHINGSKSKNPGFVLKMRRTGCPSALNGVDVSPMPLDGARIKTSAPASTKVPNHEKPKRAPAQSNKATKSETDCKSVGQENTFQSGQLVGSCRCLQANLQSIPNLLERRMLQPEQKLFPWPTNTQTSSGNMNSSLHSCQMMPSMSGENPFTRYPGEISPFAKRIAQGMSLPASSSNYTNTDILRRLHPSHINMHNLERPSINSGPSELTNNVMYPCAMDPRLNLFKPYEQPPTPAGAPLAVSNPPVNQGSDASSEGNIIPHINPTFELMGTAVDSSATV</sequence>
<keyword evidence="3" id="KW-0479">Metal-binding</keyword>
<evidence type="ECO:0000256" key="5">
    <source>
        <dbReference type="ARBA" id="ARBA00022771"/>
    </source>
</evidence>
<name>A0ABN9L8E5_9NEOB</name>
<feature type="compositionally biased region" description="Acidic residues" evidence="12">
    <location>
        <begin position="307"/>
        <end position="317"/>
    </location>
</feature>
<dbReference type="PROSITE" id="PS00028">
    <property type="entry name" value="ZINC_FINGER_C2H2_1"/>
    <property type="match status" value="6"/>
</dbReference>
<accession>A0ABN9L8E5</accession>
<feature type="compositionally biased region" description="Polar residues" evidence="12">
    <location>
        <begin position="318"/>
        <end position="330"/>
    </location>
</feature>
<evidence type="ECO:0000313" key="14">
    <source>
        <dbReference type="EMBL" id="CAJ0935797.1"/>
    </source>
</evidence>
<keyword evidence="7" id="KW-0805">Transcription regulation</keyword>
<evidence type="ECO:0000256" key="8">
    <source>
        <dbReference type="ARBA" id="ARBA00023125"/>
    </source>
</evidence>
<comment type="similarity">
    <text evidence="2">Belongs to the krueppel C2H2-type zinc-finger protein family.</text>
</comment>
<evidence type="ECO:0000256" key="4">
    <source>
        <dbReference type="ARBA" id="ARBA00022737"/>
    </source>
</evidence>
<feature type="region of interest" description="Disordered" evidence="12">
    <location>
        <begin position="741"/>
        <end position="781"/>
    </location>
</feature>
<dbReference type="InterPro" id="IPR051967">
    <property type="entry name" value="Krueppel_C2H2-ZF"/>
</dbReference>
<evidence type="ECO:0000256" key="1">
    <source>
        <dbReference type="ARBA" id="ARBA00004123"/>
    </source>
</evidence>
<dbReference type="PANTHER" id="PTHR45925:SF4">
    <property type="entry name" value="ZINC FINGER PROTEIN 217"/>
    <property type="match status" value="1"/>
</dbReference>
<keyword evidence="4" id="KW-0677">Repeat</keyword>
<organism evidence="14 15">
    <name type="scientific">Ranitomeya imitator</name>
    <name type="common">mimic poison frog</name>
    <dbReference type="NCBI Taxonomy" id="111125"/>
    <lineage>
        <taxon>Eukaryota</taxon>
        <taxon>Metazoa</taxon>
        <taxon>Chordata</taxon>
        <taxon>Craniata</taxon>
        <taxon>Vertebrata</taxon>
        <taxon>Euteleostomi</taxon>
        <taxon>Amphibia</taxon>
        <taxon>Batrachia</taxon>
        <taxon>Anura</taxon>
        <taxon>Neobatrachia</taxon>
        <taxon>Hyloidea</taxon>
        <taxon>Dendrobatidae</taxon>
        <taxon>Dendrobatinae</taxon>
        <taxon>Ranitomeya</taxon>
    </lineage>
</organism>
<feature type="region of interest" description="Disordered" evidence="12">
    <location>
        <begin position="301"/>
        <end position="334"/>
    </location>
</feature>
<dbReference type="InterPro" id="IPR036236">
    <property type="entry name" value="Znf_C2H2_sf"/>
</dbReference>
<comment type="caution">
    <text evidence="14">The sequence shown here is derived from an EMBL/GenBank/DDBJ whole genome shotgun (WGS) entry which is preliminary data.</text>
</comment>
<dbReference type="InterPro" id="IPR013087">
    <property type="entry name" value="Znf_C2H2_type"/>
</dbReference>
<dbReference type="Gene3D" id="3.30.160.60">
    <property type="entry name" value="Classic Zinc Finger"/>
    <property type="match status" value="4"/>
</dbReference>
<evidence type="ECO:0000256" key="7">
    <source>
        <dbReference type="ARBA" id="ARBA00023015"/>
    </source>
</evidence>
<protein>
    <recommendedName>
        <fullName evidence="13">C2H2-type domain-containing protein</fullName>
    </recommendedName>
</protein>
<keyword evidence="9" id="KW-0804">Transcription</keyword>
<evidence type="ECO:0000256" key="12">
    <source>
        <dbReference type="SAM" id="MobiDB-lite"/>
    </source>
</evidence>
<dbReference type="SMART" id="SM00355">
    <property type="entry name" value="ZnF_C2H2"/>
    <property type="match status" value="8"/>
</dbReference>
<feature type="compositionally biased region" description="Basic and acidic residues" evidence="12">
    <location>
        <begin position="426"/>
        <end position="436"/>
    </location>
</feature>
<evidence type="ECO:0000256" key="10">
    <source>
        <dbReference type="ARBA" id="ARBA00023242"/>
    </source>
</evidence>
<evidence type="ECO:0000256" key="11">
    <source>
        <dbReference type="PROSITE-ProRule" id="PRU00042"/>
    </source>
</evidence>
<evidence type="ECO:0000256" key="2">
    <source>
        <dbReference type="ARBA" id="ARBA00006991"/>
    </source>
</evidence>
<dbReference type="EMBL" id="CAUEEQ010011693">
    <property type="protein sequence ID" value="CAJ0935797.1"/>
    <property type="molecule type" value="Genomic_DNA"/>
</dbReference>
<feature type="domain" description="C2H2-type" evidence="13">
    <location>
        <begin position="498"/>
        <end position="525"/>
    </location>
</feature>
<comment type="subcellular location">
    <subcellularLocation>
        <location evidence="1">Nucleus</location>
    </subcellularLocation>
</comment>
<keyword evidence="8" id="KW-0238">DNA-binding</keyword>
<evidence type="ECO:0000256" key="9">
    <source>
        <dbReference type="ARBA" id="ARBA00023163"/>
    </source>
</evidence>
<evidence type="ECO:0000256" key="6">
    <source>
        <dbReference type="ARBA" id="ARBA00022833"/>
    </source>
</evidence>
<keyword evidence="10" id="KW-0539">Nucleus</keyword>
<dbReference type="SUPFAM" id="SSF57667">
    <property type="entry name" value="beta-beta-alpha zinc fingers"/>
    <property type="match status" value="3"/>
</dbReference>
<keyword evidence="5 11" id="KW-0863">Zinc-finger</keyword>